<dbReference type="EMBL" id="BAABDQ010000003">
    <property type="protein sequence ID" value="GAA3536811.1"/>
    <property type="molecule type" value="Genomic_DNA"/>
</dbReference>
<protein>
    <recommendedName>
        <fullName evidence="3">Sigma-70 family RNA polymerase sigma factor</fullName>
    </recommendedName>
</protein>
<keyword evidence="2" id="KW-1185">Reference proteome</keyword>
<evidence type="ECO:0000313" key="1">
    <source>
        <dbReference type="EMBL" id="GAA3536811.1"/>
    </source>
</evidence>
<evidence type="ECO:0008006" key="3">
    <source>
        <dbReference type="Google" id="ProtNLM"/>
    </source>
</evidence>
<evidence type="ECO:0000313" key="2">
    <source>
        <dbReference type="Proteomes" id="UP001500630"/>
    </source>
</evidence>
<proteinExistence type="predicted"/>
<reference evidence="2" key="1">
    <citation type="journal article" date="2019" name="Int. J. Syst. Evol. Microbiol.">
        <title>The Global Catalogue of Microorganisms (GCM) 10K type strain sequencing project: providing services to taxonomists for standard genome sequencing and annotation.</title>
        <authorList>
            <consortium name="The Broad Institute Genomics Platform"/>
            <consortium name="The Broad Institute Genome Sequencing Center for Infectious Disease"/>
            <person name="Wu L."/>
            <person name="Ma J."/>
        </authorList>
    </citation>
    <scope>NUCLEOTIDE SEQUENCE [LARGE SCALE GENOMIC DNA]</scope>
    <source>
        <strain evidence="2">JCM 17326</strain>
    </source>
</reference>
<organism evidence="1 2">
    <name type="scientific">Nonomuraea rosea</name>
    <dbReference type="NCBI Taxonomy" id="638574"/>
    <lineage>
        <taxon>Bacteria</taxon>
        <taxon>Bacillati</taxon>
        <taxon>Actinomycetota</taxon>
        <taxon>Actinomycetes</taxon>
        <taxon>Streptosporangiales</taxon>
        <taxon>Streptosporangiaceae</taxon>
        <taxon>Nonomuraea</taxon>
    </lineage>
</organism>
<gene>
    <name evidence="1" type="ORF">GCM10022419_015780</name>
</gene>
<comment type="caution">
    <text evidence="1">The sequence shown here is derived from an EMBL/GenBank/DDBJ whole genome shotgun (WGS) entry which is preliminary data.</text>
</comment>
<dbReference type="Proteomes" id="UP001500630">
    <property type="component" value="Unassembled WGS sequence"/>
</dbReference>
<sequence>MEISQEHTDLLVRASKSVGRKFALRFPAMEAEDIASEVTLRALEEWRTFERKLSQAADHGRTEYEVLHLLLSQRASKYCGEQSYAYQMNSATAVYTPKEVRAILRESYYNPDAYATPSKSDQHGVAVDHKDLWVNLADIKAALDRVSDKTHDTILAAFGPEDVGLAEPERWSVDRAVAALTQELNRHLGRAHDNGPGSRRATSNACAQNITYHQENAA</sequence>
<accession>A0ABP6VMY0</accession>
<name>A0ABP6VMY0_9ACTN</name>